<accession>A0A0M0J8T6</accession>
<evidence type="ECO:0000313" key="7">
    <source>
        <dbReference type="EMBL" id="KOO22984.1"/>
    </source>
</evidence>
<comment type="caution">
    <text evidence="7">The sequence shown here is derived from an EMBL/GenBank/DDBJ whole genome shotgun (WGS) entry which is preliminary data.</text>
</comment>
<dbReference type="GO" id="GO:0016787">
    <property type="term" value="F:hydrolase activity"/>
    <property type="evidence" value="ECO:0007669"/>
    <property type="project" value="UniProtKB-KW"/>
</dbReference>
<feature type="compositionally biased region" description="Gly residues" evidence="5">
    <location>
        <begin position="66"/>
        <end position="78"/>
    </location>
</feature>
<dbReference type="GO" id="GO:0005524">
    <property type="term" value="F:ATP binding"/>
    <property type="evidence" value="ECO:0007669"/>
    <property type="project" value="UniProtKB-KW"/>
</dbReference>
<evidence type="ECO:0000256" key="1">
    <source>
        <dbReference type="ARBA" id="ARBA00022741"/>
    </source>
</evidence>
<evidence type="ECO:0000256" key="3">
    <source>
        <dbReference type="ARBA" id="ARBA00022806"/>
    </source>
</evidence>
<keyword evidence="1" id="KW-0547">Nucleotide-binding</keyword>
<dbReference type="PANTHER" id="PTHR21529">
    <property type="entry name" value="MAMMARY TURMOR VIRUS RECEPTOR HOMOLOG 1, 2 MTVR1, 2"/>
    <property type="match status" value="1"/>
</dbReference>
<keyword evidence="3" id="KW-0347">Helicase</keyword>
<dbReference type="Pfam" id="PF13361">
    <property type="entry name" value="UvrD_C"/>
    <property type="match status" value="1"/>
</dbReference>
<dbReference type="SUPFAM" id="SSF52540">
    <property type="entry name" value="P-loop containing nucleoside triphosphate hydrolases"/>
    <property type="match status" value="1"/>
</dbReference>
<dbReference type="InterPro" id="IPR027417">
    <property type="entry name" value="P-loop_NTPase"/>
</dbReference>
<name>A0A0M0J8T6_9EUKA</name>
<sequence length="431" mass="47871">MHASKDLQEKVRRAPVKASLVFREIVSYIKGSSQALDCAGGRLSRAQYGAIGKKMAPAFEKMDEGTSGGGGGGGGGSSSSGSSAGVGRDLVYDLYLKYEAWKESIGAYDVMDACFAIYTALRAEGYRGPRLDEIYVDEVQDFTQAEIRLFLEVCVDKNALFFTGDTCQTIARGVGFRFEDLTTMFFQLGEQQRKELSARGLRPDDMPKRALVQVPRVNQLSVNYRTHNGILGAASQIVSLLLELFPHSVDALEKDHSQIEFGAHQVVLVRDQAAKERLPAELQSALTLTIFEAKGLEFDDVFLFNFFADSPADDRTWRVITSSWARSRDESPTDTAAARERERASGRERCSERASAADVADEAEGAELSIQAPRPESFDRQRHSLLNEELKMLYTAMTRARVKVVIYDQHEEKRRPLFHYLLVKASAADGH</sequence>
<evidence type="ECO:0000259" key="6">
    <source>
        <dbReference type="Pfam" id="PF13361"/>
    </source>
</evidence>
<proteinExistence type="predicted"/>
<dbReference type="Proteomes" id="UP000037460">
    <property type="component" value="Unassembled WGS sequence"/>
</dbReference>
<gene>
    <name evidence="7" type="ORF">Ctob_006202</name>
</gene>
<evidence type="ECO:0000313" key="8">
    <source>
        <dbReference type="Proteomes" id="UP000037460"/>
    </source>
</evidence>
<evidence type="ECO:0000256" key="5">
    <source>
        <dbReference type="SAM" id="MobiDB-lite"/>
    </source>
</evidence>
<dbReference type="Gene3D" id="3.40.50.300">
    <property type="entry name" value="P-loop containing nucleotide triphosphate hydrolases"/>
    <property type="match status" value="2"/>
</dbReference>
<dbReference type="InterPro" id="IPR014017">
    <property type="entry name" value="DNA_helicase_UvrD-like_C"/>
</dbReference>
<keyword evidence="2" id="KW-0378">Hydrolase</keyword>
<dbReference type="Gene3D" id="1.10.10.160">
    <property type="match status" value="1"/>
</dbReference>
<dbReference type="InterPro" id="IPR039904">
    <property type="entry name" value="TRANK1"/>
</dbReference>
<dbReference type="InterPro" id="IPR013986">
    <property type="entry name" value="DExx_box_DNA_helicase_dom_sf"/>
</dbReference>
<feature type="region of interest" description="Disordered" evidence="5">
    <location>
        <begin position="328"/>
        <end position="365"/>
    </location>
</feature>
<keyword evidence="4" id="KW-0067">ATP-binding</keyword>
<feature type="compositionally biased region" description="Basic and acidic residues" evidence="5">
    <location>
        <begin position="328"/>
        <end position="352"/>
    </location>
</feature>
<dbReference type="GO" id="GO:0004386">
    <property type="term" value="F:helicase activity"/>
    <property type="evidence" value="ECO:0007669"/>
    <property type="project" value="UniProtKB-KW"/>
</dbReference>
<organism evidence="7 8">
    <name type="scientific">Chrysochromulina tobinii</name>
    <dbReference type="NCBI Taxonomy" id="1460289"/>
    <lineage>
        <taxon>Eukaryota</taxon>
        <taxon>Haptista</taxon>
        <taxon>Haptophyta</taxon>
        <taxon>Prymnesiophyceae</taxon>
        <taxon>Prymnesiales</taxon>
        <taxon>Chrysochromulinaceae</taxon>
        <taxon>Chrysochromulina</taxon>
    </lineage>
</organism>
<protein>
    <submittedName>
        <fullName evidence="7">Lupus brain antigen 1-like protein</fullName>
    </submittedName>
</protein>
<dbReference type="OrthoDB" id="3156807at2759"/>
<feature type="region of interest" description="Disordered" evidence="5">
    <location>
        <begin position="62"/>
        <end position="84"/>
    </location>
</feature>
<dbReference type="EMBL" id="JWZX01003231">
    <property type="protein sequence ID" value="KOO22984.1"/>
    <property type="molecule type" value="Genomic_DNA"/>
</dbReference>
<dbReference type="AlphaFoldDB" id="A0A0M0J8T6"/>
<evidence type="ECO:0000256" key="2">
    <source>
        <dbReference type="ARBA" id="ARBA00022801"/>
    </source>
</evidence>
<dbReference type="PANTHER" id="PTHR21529:SF4">
    <property type="entry name" value="TPR AND ANKYRIN REPEAT-CONTAINING PROTEIN 1"/>
    <property type="match status" value="1"/>
</dbReference>
<evidence type="ECO:0000256" key="4">
    <source>
        <dbReference type="ARBA" id="ARBA00022840"/>
    </source>
</evidence>
<feature type="domain" description="UvrD-like helicase C-terminal" evidence="6">
    <location>
        <begin position="284"/>
        <end position="406"/>
    </location>
</feature>
<keyword evidence="8" id="KW-1185">Reference proteome</keyword>
<reference evidence="8" key="1">
    <citation type="journal article" date="2015" name="PLoS Genet.">
        <title>Genome Sequence and Transcriptome Analyses of Chrysochromulina tobin: Metabolic Tools for Enhanced Algal Fitness in the Prominent Order Prymnesiales (Haptophyceae).</title>
        <authorList>
            <person name="Hovde B.T."/>
            <person name="Deodato C.R."/>
            <person name="Hunsperger H.M."/>
            <person name="Ryken S.A."/>
            <person name="Yost W."/>
            <person name="Jha R.K."/>
            <person name="Patterson J."/>
            <person name="Monnat R.J. Jr."/>
            <person name="Barlow S.B."/>
            <person name="Starkenburg S.R."/>
            <person name="Cattolico R.A."/>
        </authorList>
    </citation>
    <scope>NUCLEOTIDE SEQUENCE</scope>
    <source>
        <strain evidence="8">CCMP291</strain>
    </source>
</reference>